<gene>
    <name evidence="1" type="ORF">RISW2_09265</name>
</gene>
<dbReference type="Proteomes" id="UP000023430">
    <property type="component" value="Unassembled WGS sequence"/>
</dbReference>
<accession>X7F5E4</accession>
<proteinExistence type="predicted"/>
<evidence type="ECO:0000313" key="2">
    <source>
        <dbReference type="Proteomes" id="UP000023430"/>
    </source>
</evidence>
<reference evidence="1 2" key="1">
    <citation type="submission" date="2014-01" db="EMBL/GenBank/DDBJ databases">
        <title>Roseivivax isoporae LMG 25204 Genome Sequencing.</title>
        <authorList>
            <person name="Lai Q."/>
            <person name="Li G."/>
            <person name="Shao Z."/>
        </authorList>
    </citation>
    <scope>NUCLEOTIDE SEQUENCE [LARGE SCALE GENOMIC DNA]</scope>
    <source>
        <strain evidence="1 2">LMG 25204</strain>
    </source>
</reference>
<name>X7F5E4_9RHOB</name>
<comment type="caution">
    <text evidence="1">The sequence shown here is derived from an EMBL/GenBank/DDBJ whole genome shotgun (WGS) entry which is preliminary data.</text>
</comment>
<keyword evidence="2" id="KW-1185">Reference proteome</keyword>
<sequence>MMVTLRMGIIGVHFFCFRAINDVACLVKESFKVGSIGREVLN</sequence>
<dbReference type="EMBL" id="JAME01000022">
    <property type="protein sequence ID" value="ETX28122.1"/>
    <property type="molecule type" value="Genomic_DNA"/>
</dbReference>
<dbReference type="AlphaFoldDB" id="X7F5E4"/>
<organism evidence="1 2">
    <name type="scientific">Roseivivax isoporae LMG 25204</name>
    <dbReference type="NCBI Taxonomy" id="1449351"/>
    <lineage>
        <taxon>Bacteria</taxon>
        <taxon>Pseudomonadati</taxon>
        <taxon>Pseudomonadota</taxon>
        <taxon>Alphaproteobacteria</taxon>
        <taxon>Rhodobacterales</taxon>
        <taxon>Roseobacteraceae</taxon>
        <taxon>Roseivivax</taxon>
    </lineage>
</organism>
<protein>
    <submittedName>
        <fullName evidence="1">Uncharacterized protein</fullName>
    </submittedName>
</protein>
<evidence type="ECO:0000313" key="1">
    <source>
        <dbReference type="EMBL" id="ETX28122.1"/>
    </source>
</evidence>